<organism evidence="3 4">
    <name type="scientific">Allohahella marinimesophila</name>
    <dbReference type="NCBI Taxonomy" id="1054972"/>
    <lineage>
        <taxon>Bacteria</taxon>
        <taxon>Pseudomonadati</taxon>
        <taxon>Pseudomonadota</taxon>
        <taxon>Gammaproteobacteria</taxon>
        <taxon>Oceanospirillales</taxon>
        <taxon>Hahellaceae</taxon>
        <taxon>Allohahella</taxon>
    </lineage>
</organism>
<feature type="transmembrane region" description="Helical" evidence="1">
    <location>
        <begin position="9"/>
        <end position="29"/>
    </location>
</feature>
<accession>A0ABP7NLR8</accession>
<keyword evidence="1" id="KW-0472">Membrane</keyword>
<protein>
    <recommendedName>
        <fullName evidence="2">CHASE2 domain-containing protein</fullName>
    </recommendedName>
</protein>
<keyword evidence="1" id="KW-0812">Transmembrane</keyword>
<evidence type="ECO:0000259" key="2">
    <source>
        <dbReference type="SMART" id="SM01080"/>
    </source>
</evidence>
<comment type="caution">
    <text evidence="3">The sequence shown here is derived from an EMBL/GenBank/DDBJ whole genome shotgun (WGS) entry which is preliminary data.</text>
</comment>
<gene>
    <name evidence="3" type="ORF">GCM10022278_05210</name>
</gene>
<feature type="transmembrane region" description="Helical" evidence="1">
    <location>
        <begin position="318"/>
        <end position="335"/>
    </location>
</feature>
<keyword evidence="4" id="KW-1185">Reference proteome</keyword>
<dbReference type="SMART" id="SM01080">
    <property type="entry name" value="CHASE2"/>
    <property type="match status" value="1"/>
</dbReference>
<dbReference type="Proteomes" id="UP001501337">
    <property type="component" value="Unassembled WGS sequence"/>
</dbReference>
<feature type="transmembrane region" description="Helical" evidence="1">
    <location>
        <begin position="372"/>
        <end position="392"/>
    </location>
</feature>
<evidence type="ECO:0000313" key="3">
    <source>
        <dbReference type="EMBL" id="GAA3948964.1"/>
    </source>
</evidence>
<feature type="domain" description="CHASE2" evidence="2">
    <location>
        <begin position="32"/>
        <end position="334"/>
    </location>
</feature>
<dbReference type="EMBL" id="BAABBO010000001">
    <property type="protein sequence ID" value="GAA3948964.1"/>
    <property type="molecule type" value="Genomic_DNA"/>
</dbReference>
<dbReference type="InterPro" id="IPR007890">
    <property type="entry name" value="CHASE2"/>
</dbReference>
<sequence length="542" mass="60569">MLRPKNHALAYYCFAVLLSIITLAEFLHFNFLGKLESGAYDLSLKHRLFHAPADPDIVIIDIDEKSLAAMGEEYGRWPWPRTVLAEFVEGLEAQSPAAVVFDILFSEPDIYNPESDAYLNSVADSYDNVFFPFIRLPSHNDSLSELRPSMVPGLERLDDLPSTDAPFAAILPFLSAATSSGRIGTNTIQPEDDGIVRSYELYEIHDGWLIPSLPLTLAKRLNGAVPQAQSLLINWRGDVGAYESVSFVEVFEDFLQRKPSRPANEFENRIIIIGSTAPSLHDLKPTPIARSHPGVEILATGIDNALNRDFIRTFQTPWVPLLTALLIIWLTALAFARQIPVTVIDGLYGASQGGLLVLGFASINLSDFYLDLSAPVFFGLAYFAVARGYQIYSTKSDSQRVWQKRFATPGPVGIGILHFPSKTETRQLRRQTLARMRKLFRTVHVEKVPAENSALQATFGETYFIFNLFDERPELFATGALHTHLLEARARPIPADSLFVATKVMQFDADRPANEQLWRSQAFKLLQQTTNTGKHSEQTPTN</sequence>
<keyword evidence="1" id="KW-1133">Transmembrane helix</keyword>
<proteinExistence type="predicted"/>
<name>A0ABP7NLR8_9GAMM</name>
<evidence type="ECO:0000313" key="4">
    <source>
        <dbReference type="Proteomes" id="UP001501337"/>
    </source>
</evidence>
<feature type="transmembrane region" description="Helical" evidence="1">
    <location>
        <begin position="347"/>
        <end position="366"/>
    </location>
</feature>
<reference evidence="4" key="1">
    <citation type="journal article" date="2019" name="Int. J. Syst. Evol. Microbiol.">
        <title>The Global Catalogue of Microorganisms (GCM) 10K type strain sequencing project: providing services to taxonomists for standard genome sequencing and annotation.</title>
        <authorList>
            <consortium name="The Broad Institute Genomics Platform"/>
            <consortium name="The Broad Institute Genome Sequencing Center for Infectious Disease"/>
            <person name="Wu L."/>
            <person name="Ma J."/>
        </authorList>
    </citation>
    <scope>NUCLEOTIDE SEQUENCE [LARGE SCALE GENOMIC DNA]</scope>
    <source>
        <strain evidence="4">JCM 17555</strain>
    </source>
</reference>
<evidence type="ECO:0000256" key="1">
    <source>
        <dbReference type="SAM" id="Phobius"/>
    </source>
</evidence>
<dbReference type="RefSeq" id="WP_344802980.1">
    <property type="nucleotide sequence ID" value="NZ_BAABBO010000001.1"/>
</dbReference>
<dbReference type="Pfam" id="PF05226">
    <property type="entry name" value="CHASE2"/>
    <property type="match status" value="1"/>
</dbReference>